<proteinExistence type="inferred from homology"/>
<dbReference type="STRING" id="1319815.HMPREF0202_02167"/>
<comment type="caution">
    <text evidence="3">The sequence shown here is derived from an EMBL/GenBank/DDBJ whole genome shotgun (WGS) entry which is preliminary data.</text>
</comment>
<sequence>MNKRSKGKIYEEKGKEYLENIGVKVLAMNYQGSFGEIDIIGYDETTLVFFEVKYRKNLSFGMPQEAIDKKKMKKIYITAKEFIRRNRLENEKIRFDAVVFLGEKIEWIKNIFWGDELGL</sequence>
<dbReference type="NCBIfam" id="NF009150">
    <property type="entry name" value="PRK12497.1-3"/>
    <property type="match status" value="1"/>
</dbReference>
<dbReference type="InterPro" id="IPR011335">
    <property type="entry name" value="Restrct_endonuc-II-like"/>
</dbReference>
<dbReference type="Proteomes" id="UP000017081">
    <property type="component" value="Unassembled WGS sequence"/>
</dbReference>
<dbReference type="EMBL" id="AXZF01000096">
    <property type="protein sequence ID" value="ERT67949.1"/>
    <property type="molecule type" value="Genomic_DNA"/>
</dbReference>
<dbReference type="HOGENOM" id="CLU_115353_3_1_0"/>
<evidence type="ECO:0000256" key="1">
    <source>
        <dbReference type="ARBA" id="ARBA00006738"/>
    </source>
</evidence>
<dbReference type="HAMAP" id="MF_00048">
    <property type="entry name" value="UPF0102"/>
    <property type="match status" value="1"/>
</dbReference>
<dbReference type="NCBIfam" id="TIGR00252">
    <property type="entry name" value="YraN family protein"/>
    <property type="match status" value="1"/>
</dbReference>
<dbReference type="Gene3D" id="3.40.1350.10">
    <property type="match status" value="1"/>
</dbReference>
<dbReference type="Pfam" id="PF02021">
    <property type="entry name" value="UPF0102"/>
    <property type="match status" value="1"/>
</dbReference>
<evidence type="ECO:0000256" key="2">
    <source>
        <dbReference type="HAMAP-Rule" id="MF_00048"/>
    </source>
</evidence>
<evidence type="ECO:0000313" key="4">
    <source>
        <dbReference type="Proteomes" id="UP000017081"/>
    </source>
</evidence>
<reference evidence="3 4" key="1">
    <citation type="submission" date="2013-08" db="EMBL/GenBank/DDBJ databases">
        <authorList>
            <person name="Weinstock G."/>
            <person name="Sodergren E."/>
            <person name="Wylie T."/>
            <person name="Fulton L."/>
            <person name="Fulton R."/>
            <person name="Fronick C."/>
            <person name="O'Laughlin M."/>
            <person name="Godfrey J."/>
            <person name="Miner T."/>
            <person name="Herter B."/>
            <person name="Appelbaum E."/>
            <person name="Cordes M."/>
            <person name="Lek S."/>
            <person name="Wollam A."/>
            <person name="Pepin K.H."/>
            <person name="Palsikar V.B."/>
            <person name="Mitreva M."/>
            <person name="Wilson R.K."/>
        </authorList>
    </citation>
    <scope>NUCLEOTIDE SEQUENCE [LARGE SCALE GENOMIC DNA]</scope>
    <source>
        <strain evidence="3 4">ATCC BAA-474</strain>
    </source>
</reference>
<evidence type="ECO:0000313" key="3">
    <source>
        <dbReference type="EMBL" id="ERT67949.1"/>
    </source>
</evidence>
<protein>
    <recommendedName>
        <fullName evidence="2">UPF0102 protein HMPREF0202_02167</fullName>
    </recommendedName>
</protein>
<organism evidence="3 4">
    <name type="scientific">Cetobacterium somerae ATCC BAA-474</name>
    <dbReference type="NCBI Taxonomy" id="1319815"/>
    <lineage>
        <taxon>Bacteria</taxon>
        <taxon>Fusobacteriati</taxon>
        <taxon>Fusobacteriota</taxon>
        <taxon>Fusobacteriia</taxon>
        <taxon>Fusobacteriales</taxon>
        <taxon>Fusobacteriaceae</taxon>
        <taxon>Cetobacterium</taxon>
    </lineage>
</organism>
<dbReference type="PANTHER" id="PTHR34039">
    <property type="entry name" value="UPF0102 PROTEIN YRAN"/>
    <property type="match status" value="1"/>
</dbReference>
<name>U7V9Y3_9FUSO</name>
<comment type="similarity">
    <text evidence="1 2">Belongs to the UPF0102 family.</text>
</comment>
<keyword evidence="4" id="KW-1185">Reference proteome</keyword>
<accession>U7V9Y3</accession>
<dbReference type="InterPro" id="IPR003509">
    <property type="entry name" value="UPF0102_YraN-like"/>
</dbReference>
<dbReference type="GO" id="GO:0003676">
    <property type="term" value="F:nucleic acid binding"/>
    <property type="evidence" value="ECO:0007669"/>
    <property type="project" value="InterPro"/>
</dbReference>
<dbReference type="SUPFAM" id="SSF52980">
    <property type="entry name" value="Restriction endonuclease-like"/>
    <property type="match status" value="1"/>
</dbReference>
<dbReference type="PANTHER" id="PTHR34039:SF1">
    <property type="entry name" value="UPF0102 PROTEIN YRAN"/>
    <property type="match status" value="1"/>
</dbReference>
<dbReference type="AlphaFoldDB" id="U7V9Y3"/>
<dbReference type="eggNOG" id="COG0792">
    <property type="taxonomic scope" value="Bacteria"/>
</dbReference>
<dbReference type="RefSeq" id="WP_023051699.1">
    <property type="nucleotide sequence ID" value="NZ_CP173065.2"/>
</dbReference>
<gene>
    <name evidence="3" type="ORF">HMPREF0202_02167</name>
</gene>
<dbReference type="InterPro" id="IPR011856">
    <property type="entry name" value="tRNA_endonuc-like_dom_sf"/>
</dbReference>